<proteinExistence type="predicted"/>
<reference evidence="1 2" key="1">
    <citation type="submission" date="2016-02" db="EMBL/GenBank/DDBJ databases">
        <title>Genome analysis of coral dinoflagellate symbionts highlights evolutionary adaptations to a symbiotic lifestyle.</title>
        <authorList>
            <person name="Aranda M."/>
            <person name="Li Y."/>
            <person name="Liew Y.J."/>
            <person name="Baumgarten S."/>
            <person name="Simakov O."/>
            <person name="Wilson M."/>
            <person name="Piel J."/>
            <person name="Ashoor H."/>
            <person name="Bougouffa S."/>
            <person name="Bajic V.B."/>
            <person name="Ryu T."/>
            <person name="Ravasi T."/>
            <person name="Bayer T."/>
            <person name="Micklem G."/>
            <person name="Kim H."/>
            <person name="Bhak J."/>
            <person name="Lajeunesse T.C."/>
            <person name="Voolstra C.R."/>
        </authorList>
    </citation>
    <scope>NUCLEOTIDE SEQUENCE [LARGE SCALE GENOMIC DNA]</scope>
    <source>
        <strain evidence="1 2">CCMP2467</strain>
    </source>
</reference>
<protein>
    <submittedName>
        <fullName evidence="1">Uncharacterized protein</fullName>
    </submittedName>
</protein>
<gene>
    <name evidence="1" type="ORF">AK812_SmicGene39077</name>
</gene>
<accession>A0A1Q9CCE3</accession>
<evidence type="ECO:0000313" key="1">
    <source>
        <dbReference type="EMBL" id="OLP80507.1"/>
    </source>
</evidence>
<dbReference type="Proteomes" id="UP000186817">
    <property type="component" value="Unassembled WGS sequence"/>
</dbReference>
<name>A0A1Q9CCE3_SYMMI</name>
<dbReference type="OrthoDB" id="300855at2759"/>
<comment type="caution">
    <text evidence="1">The sequence shown here is derived from an EMBL/GenBank/DDBJ whole genome shotgun (WGS) entry which is preliminary data.</text>
</comment>
<dbReference type="AlphaFoldDB" id="A0A1Q9CCE3"/>
<sequence>MIRRYGLQKHRGNDFYKQLAASLLNQLATPSQEKEEYLAAILSCIDSFFNGPFQACINKDETAGEQLQLLGRKYLKRFQVLERFRARLPSGSVELLSVAAYRVMTAVEGKADAATLQEVNKESRADTKERLQQQSHLLGQAFLTIYEETAQQQDAKKEDTQQLTYIQVELSKAGVGKLLVKVMELLQSRGPDGEAKVNKVVQFGLHDAMSSSDDDTGMWESFHEAVDAIQARPALLVEDDLRKSFGRLWKLGDLLEAVRMLVEGQFKSMQDTVFSSLDSSGLMCKFARADYLYSQEGNVRSFNVKFVVVLLTELAQGPGLELVGTDEKSQSRTAWTSTEEFLSNMGLIELVSVPLDFEYIRVACRSS</sequence>
<organism evidence="1 2">
    <name type="scientific">Symbiodinium microadriaticum</name>
    <name type="common">Dinoflagellate</name>
    <name type="synonym">Zooxanthella microadriatica</name>
    <dbReference type="NCBI Taxonomy" id="2951"/>
    <lineage>
        <taxon>Eukaryota</taxon>
        <taxon>Sar</taxon>
        <taxon>Alveolata</taxon>
        <taxon>Dinophyceae</taxon>
        <taxon>Suessiales</taxon>
        <taxon>Symbiodiniaceae</taxon>
        <taxon>Symbiodinium</taxon>
    </lineage>
</organism>
<keyword evidence="2" id="KW-1185">Reference proteome</keyword>
<evidence type="ECO:0000313" key="2">
    <source>
        <dbReference type="Proteomes" id="UP000186817"/>
    </source>
</evidence>
<dbReference type="EMBL" id="LSRX01001374">
    <property type="protein sequence ID" value="OLP80507.1"/>
    <property type="molecule type" value="Genomic_DNA"/>
</dbReference>